<feature type="region of interest" description="Disordered" evidence="1">
    <location>
        <begin position="1"/>
        <end position="40"/>
    </location>
</feature>
<reference evidence="3 4" key="1">
    <citation type="submission" date="2017-11" db="EMBL/GenBank/DDBJ databases">
        <title>Comparative genomics of Botrytis spp.</title>
        <authorList>
            <person name="Valero-Jimenez C.A."/>
            <person name="Tapia P."/>
            <person name="Veloso J."/>
            <person name="Silva-Moreno E."/>
            <person name="Staats M."/>
            <person name="Valdes J.H."/>
            <person name="Van Kan J.A.L."/>
        </authorList>
    </citation>
    <scope>NUCLEOTIDE SEQUENCE [LARGE SCALE GENOMIC DNA]</scope>
    <source>
        <strain evidence="3 4">MUCL2830</strain>
    </source>
</reference>
<dbReference type="OrthoDB" id="3560141at2759"/>
<dbReference type="Proteomes" id="UP000297299">
    <property type="component" value="Unassembled WGS sequence"/>
</dbReference>
<dbReference type="AlphaFoldDB" id="A0A4Y8CV64"/>
<feature type="region of interest" description="Disordered" evidence="1">
    <location>
        <begin position="138"/>
        <end position="178"/>
    </location>
</feature>
<feature type="compositionally biased region" description="Basic residues" evidence="1">
    <location>
        <begin position="1"/>
        <end position="17"/>
    </location>
</feature>
<keyword evidence="2" id="KW-0472">Membrane</keyword>
<feature type="transmembrane region" description="Helical" evidence="2">
    <location>
        <begin position="241"/>
        <end position="266"/>
    </location>
</feature>
<gene>
    <name evidence="3" type="ORF">BOTCAL_0301g00060</name>
</gene>
<accession>A0A4Y8CV64</accession>
<keyword evidence="2" id="KW-0812">Transmembrane</keyword>
<evidence type="ECO:0000256" key="1">
    <source>
        <dbReference type="SAM" id="MobiDB-lite"/>
    </source>
</evidence>
<protein>
    <submittedName>
        <fullName evidence="3">Uncharacterized protein</fullName>
    </submittedName>
</protein>
<keyword evidence="4" id="KW-1185">Reference proteome</keyword>
<feature type="compositionally biased region" description="Basic and acidic residues" evidence="1">
    <location>
        <begin position="156"/>
        <end position="166"/>
    </location>
</feature>
<keyword evidence="2" id="KW-1133">Transmembrane helix</keyword>
<organism evidence="3 4">
    <name type="scientific">Botryotinia calthae</name>
    <dbReference type="NCBI Taxonomy" id="38488"/>
    <lineage>
        <taxon>Eukaryota</taxon>
        <taxon>Fungi</taxon>
        <taxon>Dikarya</taxon>
        <taxon>Ascomycota</taxon>
        <taxon>Pezizomycotina</taxon>
        <taxon>Leotiomycetes</taxon>
        <taxon>Helotiales</taxon>
        <taxon>Sclerotiniaceae</taxon>
        <taxon>Botryotinia</taxon>
    </lineage>
</organism>
<dbReference type="EMBL" id="PHWZ01000300">
    <property type="protein sequence ID" value="TEY47716.1"/>
    <property type="molecule type" value="Genomic_DNA"/>
</dbReference>
<feature type="compositionally biased region" description="Low complexity" evidence="1">
    <location>
        <begin position="18"/>
        <end position="40"/>
    </location>
</feature>
<evidence type="ECO:0000313" key="4">
    <source>
        <dbReference type="Proteomes" id="UP000297299"/>
    </source>
</evidence>
<feature type="compositionally biased region" description="Acidic residues" evidence="1">
    <location>
        <begin position="141"/>
        <end position="155"/>
    </location>
</feature>
<evidence type="ECO:0000256" key="2">
    <source>
        <dbReference type="SAM" id="Phobius"/>
    </source>
</evidence>
<comment type="caution">
    <text evidence="3">The sequence shown here is derived from an EMBL/GenBank/DDBJ whole genome shotgun (WGS) entry which is preliminary data.</text>
</comment>
<name>A0A4Y8CV64_9HELO</name>
<evidence type="ECO:0000313" key="3">
    <source>
        <dbReference type="EMBL" id="TEY47716.1"/>
    </source>
</evidence>
<proteinExistence type="predicted"/>
<sequence length="281" mass="30388">MPPKKVMKASAKGKKTSARLAAAASSNTASTTSTSTSTTAVITTPANKLSARARYREARGVPDDIGKDINNNTQRRRRAKIKVKATLAWKNANPKEKQEMLIAAANAVMKDKPDARAMGAAIGMKMGLTFGKWREMGKGEEAEEEEDAGAGPDDEPGVKERLRDDKGDDEDDPNGEYTKQYMSRSIPRQVRIKLSPLPGQSAGIQRSELTLDKVRLGCRRLLRYPACLNLDLWCYPAPLCLIWTAAAASVLSCLLLVSSAVVLFAAPFPSDRLPRAAAGSN</sequence>